<dbReference type="GO" id="GO:0005840">
    <property type="term" value="C:ribosome"/>
    <property type="evidence" value="ECO:0007669"/>
    <property type="project" value="UniProtKB-KW"/>
</dbReference>
<reference evidence="4 5" key="1">
    <citation type="journal article" date="2012" name="Mol. Biol. Evol.">
        <title>Genome reduction and co-evolution between the primary and secondary bacterial symbionts of psyllids.</title>
        <authorList>
            <person name="Sloan D.B."/>
            <person name="Moran N.A."/>
        </authorList>
    </citation>
    <scope>NUCLEOTIDE SEQUENCE [LARGE SCALE GENOMIC DNA]</scope>
    <source>
        <strain evidence="4 5">HC</strain>
    </source>
</reference>
<dbReference type="PATRIC" id="fig|1202538.3.peg.155"/>
<dbReference type="AlphaFoldDB" id="J3TW63"/>
<evidence type="ECO:0000256" key="1">
    <source>
        <dbReference type="ARBA" id="ARBA00022980"/>
    </source>
</evidence>
<dbReference type="Gene3D" id="3.90.930.12">
    <property type="entry name" value="Ribosomal protein L6, alpha-beta domain"/>
    <property type="match status" value="1"/>
</dbReference>
<keyword evidence="1 4" id="KW-0689">Ribosomal protein</keyword>
<dbReference type="GO" id="GO:0019843">
    <property type="term" value="F:rRNA binding"/>
    <property type="evidence" value="ECO:0007669"/>
    <property type="project" value="InterPro"/>
</dbReference>
<dbReference type="InterPro" id="IPR019906">
    <property type="entry name" value="Ribosomal_uL6_bac-type"/>
</dbReference>
<protein>
    <recommendedName>
        <fullName evidence="3">50S ribosomal protein L6</fullName>
    </recommendedName>
</protein>
<dbReference type="PIRSF" id="PIRSF002162">
    <property type="entry name" value="Ribosomal_L6"/>
    <property type="match status" value="1"/>
</dbReference>
<dbReference type="GO" id="GO:0006412">
    <property type="term" value="P:translation"/>
    <property type="evidence" value="ECO:0007669"/>
    <property type="project" value="InterPro"/>
</dbReference>
<dbReference type="RefSeq" id="WP_014887310.1">
    <property type="nucleotide sequence ID" value="NC_018416.1"/>
</dbReference>
<sequence length="166" mass="19947">MKIININNKILIKNNYLYLKNKYYCFIKIPNFIKIKFINNFLFINSIYYNKSIEITFEKIIKNLLLGINNFWYIEILISGIGYKIYLEKNKIFLNLGFTKAKNFIIPNYINIELKKEKIILKSVFKDKLGEFSFKILKSKKFDPYKKKGIFIENKVILKKSSKKKQ</sequence>
<evidence type="ECO:0000256" key="2">
    <source>
        <dbReference type="ARBA" id="ARBA00023274"/>
    </source>
</evidence>
<evidence type="ECO:0000256" key="3">
    <source>
        <dbReference type="ARBA" id="ARBA00035454"/>
    </source>
</evidence>
<dbReference type="InterPro" id="IPR000702">
    <property type="entry name" value="Ribosomal_uL6-like"/>
</dbReference>
<evidence type="ECO:0000313" key="5">
    <source>
        <dbReference type="Proteomes" id="UP000003934"/>
    </source>
</evidence>
<name>J3TW63_CARRU</name>
<dbReference type="EMBL" id="CP003543">
    <property type="protein sequence ID" value="AFP84010.1"/>
    <property type="molecule type" value="Genomic_DNA"/>
</dbReference>
<proteinExistence type="predicted"/>
<organism evidence="4 5">
    <name type="scientific">Candidatus Carsonella ruddii HC isolate Thao2000</name>
    <dbReference type="NCBI Taxonomy" id="1202538"/>
    <lineage>
        <taxon>Bacteria</taxon>
        <taxon>Pseudomonadati</taxon>
        <taxon>Pseudomonadota</taxon>
        <taxon>Gammaproteobacteria</taxon>
        <taxon>Oceanospirillales</taxon>
        <taxon>Halomonadaceae</taxon>
        <taxon>Zymobacter group</taxon>
        <taxon>Candidatus Carsonella</taxon>
    </lineage>
</organism>
<keyword evidence="5" id="KW-1185">Reference proteome</keyword>
<dbReference type="GO" id="GO:0003735">
    <property type="term" value="F:structural constituent of ribosome"/>
    <property type="evidence" value="ECO:0007669"/>
    <property type="project" value="InterPro"/>
</dbReference>
<dbReference type="PRINTS" id="PR00059">
    <property type="entry name" value="RIBOSOMALL6"/>
</dbReference>
<dbReference type="Proteomes" id="UP000003934">
    <property type="component" value="Chromosome"/>
</dbReference>
<dbReference type="HOGENOM" id="CLU_065464_1_2_6"/>
<dbReference type="GO" id="GO:1990904">
    <property type="term" value="C:ribonucleoprotein complex"/>
    <property type="evidence" value="ECO:0007669"/>
    <property type="project" value="UniProtKB-KW"/>
</dbReference>
<accession>J3TW63</accession>
<dbReference type="InterPro" id="IPR036789">
    <property type="entry name" value="Ribosomal_uL6-like_a/b-dom_sf"/>
</dbReference>
<dbReference type="OrthoDB" id="6183423at2"/>
<dbReference type="PANTHER" id="PTHR11655">
    <property type="entry name" value="60S/50S RIBOSOMAL PROTEIN L6/L9"/>
    <property type="match status" value="1"/>
</dbReference>
<dbReference type="GeneID" id="67454755"/>
<gene>
    <name evidence="4" type="primary">rplF</name>
    <name evidence="4" type="ORF">A353_0183</name>
</gene>
<dbReference type="KEGG" id="crh:A353_0183"/>
<evidence type="ECO:0000313" key="4">
    <source>
        <dbReference type="EMBL" id="AFP84010.1"/>
    </source>
</evidence>
<dbReference type="PANTHER" id="PTHR11655:SF14">
    <property type="entry name" value="LARGE RIBOSOMAL SUBUNIT PROTEIN UL6M"/>
    <property type="match status" value="1"/>
</dbReference>
<dbReference type="SUPFAM" id="SSF56053">
    <property type="entry name" value="Ribosomal protein L6"/>
    <property type="match status" value="1"/>
</dbReference>
<dbReference type="STRING" id="1202538.A353_0183"/>
<keyword evidence="2" id="KW-0687">Ribonucleoprotein</keyword>